<keyword evidence="6 17" id="KW-0418">Kinase</keyword>
<dbReference type="CDD" id="cd00082">
    <property type="entry name" value="HisKA"/>
    <property type="match status" value="1"/>
</dbReference>
<evidence type="ECO:0000256" key="4">
    <source>
        <dbReference type="ARBA" id="ARBA00022679"/>
    </source>
</evidence>
<dbReference type="SMART" id="SM00388">
    <property type="entry name" value="HisKA"/>
    <property type="match status" value="1"/>
</dbReference>
<evidence type="ECO:0000256" key="12">
    <source>
        <dbReference type="PROSITE-ProRule" id="PRU00169"/>
    </source>
</evidence>
<dbReference type="Pfam" id="PF07495">
    <property type="entry name" value="Y_Y_Y"/>
    <property type="match status" value="1"/>
</dbReference>
<dbReference type="InterPro" id="IPR009057">
    <property type="entry name" value="Homeodomain-like_sf"/>
</dbReference>
<dbReference type="InterPro" id="IPR004358">
    <property type="entry name" value="Sig_transdc_His_kin-like_C"/>
</dbReference>
<dbReference type="InterPro" id="IPR011110">
    <property type="entry name" value="Reg_prop"/>
</dbReference>
<dbReference type="Gene3D" id="3.40.50.2300">
    <property type="match status" value="1"/>
</dbReference>
<dbReference type="Proteomes" id="UP000198705">
    <property type="component" value="Unassembled WGS sequence"/>
</dbReference>
<feature type="domain" description="HTH araC/xylS-type" evidence="14">
    <location>
        <begin position="1224"/>
        <end position="1320"/>
    </location>
</feature>
<dbReference type="GO" id="GO:0043565">
    <property type="term" value="F:sequence-specific DNA binding"/>
    <property type="evidence" value="ECO:0007669"/>
    <property type="project" value="InterPro"/>
</dbReference>
<dbReference type="InterPro" id="IPR011006">
    <property type="entry name" value="CheY-like_superfamily"/>
</dbReference>
<dbReference type="PROSITE" id="PS01124">
    <property type="entry name" value="HTH_ARAC_FAMILY_2"/>
    <property type="match status" value="1"/>
</dbReference>
<dbReference type="EMBL" id="FOVN01000001">
    <property type="protein sequence ID" value="SFN47571.1"/>
    <property type="molecule type" value="Genomic_DNA"/>
</dbReference>
<dbReference type="Pfam" id="PF00072">
    <property type="entry name" value="Response_reg"/>
    <property type="match status" value="1"/>
</dbReference>
<dbReference type="Gene3D" id="1.10.287.130">
    <property type="match status" value="1"/>
</dbReference>
<dbReference type="SMART" id="SM00387">
    <property type="entry name" value="HATPase_c"/>
    <property type="match status" value="1"/>
</dbReference>
<dbReference type="Pfam" id="PF02518">
    <property type="entry name" value="HATPase_c"/>
    <property type="match status" value="1"/>
</dbReference>
<dbReference type="GO" id="GO:0003700">
    <property type="term" value="F:DNA-binding transcription factor activity"/>
    <property type="evidence" value="ECO:0007669"/>
    <property type="project" value="InterPro"/>
</dbReference>
<dbReference type="InterPro" id="IPR036890">
    <property type="entry name" value="HATPase_C_sf"/>
</dbReference>
<dbReference type="Pfam" id="PF07494">
    <property type="entry name" value="Reg_prop"/>
    <property type="match status" value="3"/>
</dbReference>
<keyword evidence="3 12" id="KW-0597">Phosphoprotein</keyword>
<dbReference type="STRING" id="649333.SAMN04487989_101692"/>
<evidence type="ECO:0000256" key="8">
    <source>
        <dbReference type="ARBA" id="ARBA00023012"/>
    </source>
</evidence>
<evidence type="ECO:0000256" key="6">
    <source>
        <dbReference type="ARBA" id="ARBA00022777"/>
    </source>
</evidence>
<evidence type="ECO:0000313" key="17">
    <source>
        <dbReference type="EMBL" id="SFN47571.1"/>
    </source>
</evidence>
<gene>
    <name evidence="17" type="ORF">SAMN04487989_101692</name>
</gene>
<evidence type="ECO:0000256" key="3">
    <source>
        <dbReference type="ARBA" id="ARBA00022553"/>
    </source>
</evidence>
<dbReference type="SUPFAM" id="SSF52172">
    <property type="entry name" value="CheY-like"/>
    <property type="match status" value="1"/>
</dbReference>
<keyword evidence="5" id="KW-0547">Nucleotide-binding</keyword>
<evidence type="ECO:0000256" key="5">
    <source>
        <dbReference type="ARBA" id="ARBA00022741"/>
    </source>
</evidence>
<dbReference type="Gene3D" id="2.130.10.10">
    <property type="entry name" value="YVTN repeat-like/Quinoprotein amine dehydrogenase"/>
    <property type="match status" value="3"/>
</dbReference>
<dbReference type="SMART" id="SM00342">
    <property type="entry name" value="HTH_ARAC"/>
    <property type="match status" value="1"/>
</dbReference>
<evidence type="ECO:0000256" key="9">
    <source>
        <dbReference type="ARBA" id="ARBA00023015"/>
    </source>
</evidence>
<keyword evidence="7" id="KW-0067">ATP-binding</keyword>
<dbReference type="RefSeq" id="WP_092206228.1">
    <property type="nucleotide sequence ID" value="NZ_FOVN01000001.1"/>
</dbReference>
<evidence type="ECO:0000256" key="10">
    <source>
        <dbReference type="ARBA" id="ARBA00023125"/>
    </source>
</evidence>
<dbReference type="SUPFAM" id="SSF46689">
    <property type="entry name" value="Homeodomain-like"/>
    <property type="match status" value="1"/>
</dbReference>
<feature type="domain" description="Response regulatory" evidence="16">
    <location>
        <begin position="1078"/>
        <end position="1194"/>
    </location>
</feature>
<dbReference type="GO" id="GO:0005524">
    <property type="term" value="F:ATP binding"/>
    <property type="evidence" value="ECO:0007669"/>
    <property type="project" value="UniProtKB-KW"/>
</dbReference>
<dbReference type="SUPFAM" id="SSF47384">
    <property type="entry name" value="Homodimeric domain of signal transducing histidine kinase"/>
    <property type="match status" value="1"/>
</dbReference>
<dbReference type="SMART" id="SM00448">
    <property type="entry name" value="REC"/>
    <property type="match status" value="1"/>
</dbReference>
<keyword evidence="11" id="KW-0804">Transcription</keyword>
<dbReference type="GO" id="GO:0000155">
    <property type="term" value="F:phosphorelay sensor kinase activity"/>
    <property type="evidence" value="ECO:0007669"/>
    <property type="project" value="InterPro"/>
</dbReference>
<dbReference type="PROSITE" id="PS50109">
    <property type="entry name" value="HIS_KIN"/>
    <property type="match status" value="1"/>
</dbReference>
<reference evidence="18" key="1">
    <citation type="submission" date="2016-10" db="EMBL/GenBank/DDBJ databases">
        <authorList>
            <person name="Varghese N."/>
            <person name="Submissions S."/>
        </authorList>
    </citation>
    <scope>NUCLEOTIDE SEQUENCE [LARGE SCALE GENOMIC DNA]</scope>
    <source>
        <strain evidence="18">DSM 23925</strain>
    </source>
</reference>
<keyword evidence="9" id="KW-0805">Transcription regulation</keyword>
<keyword evidence="4" id="KW-0808">Transferase</keyword>
<protein>
    <recommendedName>
        <fullName evidence="2">histidine kinase</fullName>
        <ecNumber evidence="2">2.7.13.3</ecNumber>
    </recommendedName>
</protein>
<dbReference type="InterPro" id="IPR011123">
    <property type="entry name" value="Y_Y_Y"/>
</dbReference>
<evidence type="ECO:0000256" key="13">
    <source>
        <dbReference type="SAM" id="SignalP"/>
    </source>
</evidence>
<dbReference type="InterPro" id="IPR015943">
    <property type="entry name" value="WD40/YVTN_repeat-like_dom_sf"/>
</dbReference>
<dbReference type="InterPro" id="IPR018060">
    <property type="entry name" value="HTH_AraC"/>
</dbReference>
<evidence type="ECO:0000256" key="7">
    <source>
        <dbReference type="ARBA" id="ARBA00022840"/>
    </source>
</evidence>
<dbReference type="InterPro" id="IPR003661">
    <property type="entry name" value="HisK_dim/P_dom"/>
</dbReference>
<evidence type="ECO:0000256" key="2">
    <source>
        <dbReference type="ARBA" id="ARBA00012438"/>
    </source>
</evidence>
<proteinExistence type="predicted"/>
<evidence type="ECO:0000256" key="11">
    <source>
        <dbReference type="ARBA" id="ARBA00023163"/>
    </source>
</evidence>
<dbReference type="PROSITE" id="PS00041">
    <property type="entry name" value="HTH_ARAC_FAMILY_1"/>
    <property type="match status" value="1"/>
</dbReference>
<accession>A0A1I4ZBC1</accession>
<dbReference type="Gene3D" id="3.30.565.10">
    <property type="entry name" value="Histidine kinase-like ATPase, C-terminal domain"/>
    <property type="match status" value="1"/>
</dbReference>
<keyword evidence="8" id="KW-0902">Two-component regulatory system</keyword>
<evidence type="ECO:0000256" key="1">
    <source>
        <dbReference type="ARBA" id="ARBA00000085"/>
    </source>
</evidence>
<organism evidence="17 18">
    <name type="scientific">Bizionia echini</name>
    <dbReference type="NCBI Taxonomy" id="649333"/>
    <lineage>
        <taxon>Bacteria</taxon>
        <taxon>Pseudomonadati</taxon>
        <taxon>Bacteroidota</taxon>
        <taxon>Flavobacteriia</taxon>
        <taxon>Flavobacteriales</taxon>
        <taxon>Flavobacteriaceae</taxon>
        <taxon>Bizionia</taxon>
    </lineage>
</organism>
<dbReference type="Gene3D" id="1.10.10.60">
    <property type="entry name" value="Homeodomain-like"/>
    <property type="match status" value="1"/>
</dbReference>
<keyword evidence="10" id="KW-0238">DNA-binding</keyword>
<dbReference type="PANTHER" id="PTHR43547:SF2">
    <property type="entry name" value="HYBRID SIGNAL TRANSDUCTION HISTIDINE KINASE C"/>
    <property type="match status" value="1"/>
</dbReference>
<dbReference type="SUPFAM" id="SSF55874">
    <property type="entry name" value="ATPase domain of HSP90 chaperone/DNA topoisomerase II/histidine kinase"/>
    <property type="match status" value="1"/>
</dbReference>
<dbReference type="PANTHER" id="PTHR43547">
    <property type="entry name" value="TWO-COMPONENT HISTIDINE KINASE"/>
    <property type="match status" value="1"/>
</dbReference>
<dbReference type="Pfam" id="PF00512">
    <property type="entry name" value="HisKA"/>
    <property type="match status" value="1"/>
</dbReference>
<dbReference type="EC" id="2.7.13.3" evidence="2"/>
<dbReference type="InterPro" id="IPR001789">
    <property type="entry name" value="Sig_transdc_resp-reg_receiver"/>
</dbReference>
<evidence type="ECO:0000313" key="18">
    <source>
        <dbReference type="Proteomes" id="UP000198705"/>
    </source>
</evidence>
<dbReference type="InterPro" id="IPR018062">
    <property type="entry name" value="HTH_AraC-typ_CS"/>
</dbReference>
<feature type="signal peptide" evidence="13">
    <location>
        <begin position="1"/>
        <end position="21"/>
    </location>
</feature>
<dbReference type="SUPFAM" id="SSF63829">
    <property type="entry name" value="Calcium-dependent phosphotriesterase"/>
    <property type="match status" value="2"/>
</dbReference>
<dbReference type="PROSITE" id="PS50110">
    <property type="entry name" value="RESPONSE_REGULATORY"/>
    <property type="match status" value="1"/>
</dbReference>
<dbReference type="Gene3D" id="2.60.40.10">
    <property type="entry name" value="Immunoglobulins"/>
    <property type="match status" value="1"/>
</dbReference>
<sequence length="1320" mass="151847">MRSHFKIFLWLVFFSVLTSHAQKNIFEIQSINVKDGLPNSNTHDILQDQNNFIWISTLGGLTRYDGYAFKFYDASFFNINENASLVLALDEQNRIWFCEDLAYAPKLTSGVFNTETGSIIPFEIISKGLFTSEDVFSLNASNYRKNTIFITTKQGVVYKYDGQFKMIFTIPNFRFRRVVAESDLDGNYWITYDNTVISKIDGAGKILKRFNLDKDDFTLNKILITTPNIILEGYNSKVEKEYWQIKDTILQEFKLSIEHPIQVLKIKDSQIYFFQNDTVFKKPINPLKEKNNQVILGNISNLKYNSCYVDKQGVMWVSSDNGLYKIVSKKNPFTIFESENSIRGIYRDSNSNLWIGGYKKSVVYNLNSKAKQDIEVPNVTFTGFTKDKNGTLWIGTTNNSLYTYHSSDSIFKEHKKKQFDALQLPYLNPVTHKVWLGTGRGLAYIDDANTIQDYTVNKSIIGSQIRQFFQTKEGIWMVTNKGLFLMDATSEIITNHYSKANGFPTDNINHMHKDADGIFWLATKTDGLIRWNFLENTFRIFSTQDGLSNNTIYAVYEDDFKNLWLPSNYGLMRFDKISYDSQVFTDKDGIADNEFNTFAHFKDAKGTFYFGGINGVTAFHPKDFIAETKTEFPIYISDLRILKKNAEEFENLPVSRISNNPIPLNYDDQILQFECSLLDFKYMANHQYAYKIDDYHNQWIYTRDNKISIFNFPYGHHTIRVKAKGDSDLWSANELQIPIFVNKPFYLKWQFLLLSFLIFSLIVYLYLKWRIQSLEKAKLKLETEVKIRTQQIEKDKQTIEIQAEELKALDVAKSNFFANLTHELRTPLTLIIGPLEQVINNPPPTAILKRRATGILNNAKHILGLINQLLDLAKLESKQMPIELTHANIITYTEELVQRFQPLATQNNQYLKFQTNETDWFINFDCDKWDKIVYNLISNALKFTPKHGEITVQLNQSVLHGKTAIALIVTDSGIGIKEENKDAIFNRFYQTDLSSTRANDGTGVGLALVKELVDLQKGEITVSSQINIGSSFKIVLPIPTGEAGTSYKSNYQNQFLIPALKSTTSVQQTEAESLEKLDILVVEDNDDIRDYIVQCLDYNQYTISTAKNGNEGLEKALSLIPDLIISDVMMPQKDGFELVEDIRNQISTSHIPIILLSAKANIDSRLQGLKRGADAYLTKPFNPRELDVMVENLIDIRQRLQKRYTDTILTVDDDTFEKEDTFILQLKTYIQENLSETDLNGDVIGLHFGMSRIHLYRKLKALTNLSISEFVKDIRLEIGRKLLAENKLNISEISYEIGFTSPSHFSRSFKEKYGKPPSQM</sequence>
<dbReference type="InterPro" id="IPR005467">
    <property type="entry name" value="His_kinase_dom"/>
</dbReference>
<dbReference type="OrthoDB" id="358279at2"/>
<keyword evidence="13" id="KW-0732">Signal</keyword>
<comment type="catalytic activity">
    <reaction evidence="1">
        <text>ATP + protein L-histidine = ADP + protein N-phospho-L-histidine.</text>
        <dbReference type="EC" id="2.7.13.3"/>
    </reaction>
</comment>
<dbReference type="CDD" id="cd17574">
    <property type="entry name" value="REC_OmpR"/>
    <property type="match status" value="1"/>
</dbReference>
<dbReference type="PRINTS" id="PR00344">
    <property type="entry name" value="BCTRLSENSOR"/>
</dbReference>
<dbReference type="InterPro" id="IPR013783">
    <property type="entry name" value="Ig-like_fold"/>
</dbReference>
<dbReference type="InterPro" id="IPR036097">
    <property type="entry name" value="HisK_dim/P_sf"/>
</dbReference>
<dbReference type="Pfam" id="PF12833">
    <property type="entry name" value="HTH_18"/>
    <property type="match status" value="1"/>
</dbReference>
<keyword evidence="18" id="KW-1185">Reference proteome</keyword>
<feature type="modified residue" description="4-aspartylphosphate" evidence="12">
    <location>
        <position position="1127"/>
    </location>
</feature>
<evidence type="ECO:0000259" key="16">
    <source>
        <dbReference type="PROSITE" id="PS50110"/>
    </source>
</evidence>
<name>A0A1I4ZBC1_9FLAO</name>
<dbReference type="InterPro" id="IPR003594">
    <property type="entry name" value="HATPase_dom"/>
</dbReference>
<evidence type="ECO:0000259" key="14">
    <source>
        <dbReference type="PROSITE" id="PS01124"/>
    </source>
</evidence>
<feature type="domain" description="Histidine kinase" evidence="15">
    <location>
        <begin position="819"/>
        <end position="1040"/>
    </location>
</feature>
<dbReference type="FunFam" id="3.30.565.10:FF:000037">
    <property type="entry name" value="Hybrid sensor histidine kinase/response regulator"/>
    <property type="match status" value="1"/>
</dbReference>
<evidence type="ECO:0000259" key="15">
    <source>
        <dbReference type="PROSITE" id="PS50109"/>
    </source>
</evidence>
<feature type="chain" id="PRO_5011510402" description="histidine kinase" evidence="13">
    <location>
        <begin position="22"/>
        <end position="1320"/>
    </location>
</feature>